<dbReference type="Proteomes" id="UP000184465">
    <property type="component" value="Unassembled WGS sequence"/>
</dbReference>
<accession>A0A1M6SAD4</accession>
<reference evidence="3 4" key="1">
    <citation type="submission" date="2016-11" db="EMBL/GenBank/DDBJ databases">
        <authorList>
            <person name="Jaros S."/>
            <person name="Januszkiewicz K."/>
            <person name="Wedrychowicz H."/>
        </authorList>
    </citation>
    <scope>NUCLEOTIDE SEQUENCE [LARGE SCALE GENOMIC DNA]</scope>
    <source>
        <strain evidence="3 4">DSM 15212</strain>
    </source>
</reference>
<dbReference type="STRING" id="1121301.SAMN02745912_03244"/>
<keyword evidence="4" id="KW-1185">Reference proteome</keyword>
<keyword evidence="1" id="KW-0808">Transferase</keyword>
<gene>
    <name evidence="3" type="ORF">SAMN02745912_03244</name>
</gene>
<evidence type="ECO:0000256" key="1">
    <source>
        <dbReference type="ARBA" id="ARBA00022679"/>
    </source>
</evidence>
<organism evidence="3 4">
    <name type="scientific">Paramaledivibacter caminithermalis (strain DSM 15212 / CIP 107654 / DViRD3)</name>
    <name type="common">Clostridium caminithermale</name>
    <dbReference type="NCBI Taxonomy" id="1121301"/>
    <lineage>
        <taxon>Bacteria</taxon>
        <taxon>Bacillati</taxon>
        <taxon>Bacillota</taxon>
        <taxon>Clostridia</taxon>
        <taxon>Peptostreptococcales</taxon>
        <taxon>Caminicellaceae</taxon>
        <taxon>Paramaledivibacter</taxon>
    </lineage>
</organism>
<keyword evidence="2" id="KW-0012">Acyltransferase</keyword>
<evidence type="ECO:0000313" key="4">
    <source>
        <dbReference type="Proteomes" id="UP000184465"/>
    </source>
</evidence>
<proteinExistence type="predicted"/>
<dbReference type="PANTHER" id="PTHR36449">
    <property type="entry name" value="ACETYLTRANSFERASE-RELATED"/>
    <property type="match status" value="1"/>
</dbReference>
<evidence type="ECO:0000256" key="2">
    <source>
        <dbReference type="ARBA" id="ARBA00023315"/>
    </source>
</evidence>
<protein>
    <recommendedName>
        <fullName evidence="5">Acetyltransferase (GNAT) domain-containing protein</fullName>
    </recommendedName>
</protein>
<dbReference type="AlphaFoldDB" id="A0A1M6SAD4"/>
<dbReference type="EMBL" id="FRAG01000057">
    <property type="protein sequence ID" value="SHK41626.1"/>
    <property type="molecule type" value="Genomic_DNA"/>
</dbReference>
<sequence length="190" mass="22286">MSDEQRAQELISIFVCKKDNDIENFLKERAILFEKLGKSRTFLIYDEDDEEFKVLAYFTIALQVLKIPESLSNRKIKNFDGFSAKINGKRITEFPAILIGQVGKNDLHKDKITGFEIMQYCLSTVLDGQMRLGGRIIMLECKNIPYLIDLYKKFGFVKLEKDYKEDELLQLIKILREDELIEKDENRETE</sequence>
<dbReference type="RefSeq" id="WP_073152446.1">
    <property type="nucleotide sequence ID" value="NZ_FRAG01000057.1"/>
</dbReference>
<evidence type="ECO:0000313" key="3">
    <source>
        <dbReference type="EMBL" id="SHK41626.1"/>
    </source>
</evidence>
<dbReference type="Gene3D" id="3.40.630.30">
    <property type="match status" value="1"/>
</dbReference>
<dbReference type="PANTHER" id="PTHR36449:SF1">
    <property type="entry name" value="ACETYLTRANSFERASE"/>
    <property type="match status" value="1"/>
</dbReference>
<evidence type="ECO:0008006" key="5">
    <source>
        <dbReference type="Google" id="ProtNLM"/>
    </source>
</evidence>
<name>A0A1M6SAD4_PARC5</name>
<dbReference type="GO" id="GO:0016746">
    <property type="term" value="F:acyltransferase activity"/>
    <property type="evidence" value="ECO:0007669"/>
    <property type="project" value="UniProtKB-KW"/>
</dbReference>